<protein>
    <recommendedName>
        <fullName evidence="3">Sulfotransferase domain-containing protein</fullName>
    </recommendedName>
</protein>
<dbReference type="InterPro" id="IPR027417">
    <property type="entry name" value="P-loop_NTPase"/>
</dbReference>
<keyword evidence="5" id="KW-1185">Reference proteome</keyword>
<dbReference type="OrthoDB" id="9804504at2"/>
<gene>
    <name evidence="4" type="ORF">GCM10010989_08590</name>
</gene>
<reference evidence="4 5" key="1">
    <citation type="journal article" date="2014" name="Int. J. Syst. Evol. Microbiol.">
        <title>Complete genome sequence of Corynebacterium casei LMG S-19264T (=DSM 44701T), isolated from a smear-ripened cheese.</title>
        <authorList>
            <consortium name="US DOE Joint Genome Institute (JGI-PGF)"/>
            <person name="Walter F."/>
            <person name="Albersmeier A."/>
            <person name="Kalinowski J."/>
            <person name="Ruckert C."/>
        </authorList>
    </citation>
    <scope>NUCLEOTIDE SEQUENCE [LARGE SCALE GENOMIC DNA]</scope>
    <source>
        <strain evidence="4 5">CGMCC 1.15358</strain>
    </source>
</reference>
<evidence type="ECO:0000256" key="2">
    <source>
        <dbReference type="ARBA" id="ARBA00022679"/>
    </source>
</evidence>
<sequence>MNRDRIFAFRHKVLVHLLSGVLPYYVVNEFPKCGGSWLTEMLADALDLPFRRNEPVRVEKALVHGHFLRPGLLRNVVVLWRDPRDVLVSLYHHCFFISEYGDQLFGNGKLVAGMRQALPFEDYDDVAANLPAFIAYIHENPVVPRFTWPDFARQWAERDVVHTSYEALRADTPEELARVVGALAGVSLDNARATMIAERHSFARAKAKSEQNLAPEARPFVRSGSVGGWRAQFGPEAEALLNRHGYRPLMERLGYTL</sequence>
<dbReference type="AlphaFoldDB" id="A0A916YAC6"/>
<organism evidence="4 5">
    <name type="scientific">Croceicoccus pelagius</name>
    <dbReference type="NCBI Taxonomy" id="1703341"/>
    <lineage>
        <taxon>Bacteria</taxon>
        <taxon>Pseudomonadati</taxon>
        <taxon>Pseudomonadota</taxon>
        <taxon>Alphaproteobacteria</taxon>
        <taxon>Sphingomonadales</taxon>
        <taxon>Erythrobacteraceae</taxon>
        <taxon>Croceicoccus</taxon>
    </lineage>
</organism>
<comment type="caution">
    <text evidence="4">The sequence shown here is derived from an EMBL/GenBank/DDBJ whole genome shotgun (WGS) entry which is preliminary data.</text>
</comment>
<dbReference type="GO" id="GO:0008146">
    <property type="term" value="F:sulfotransferase activity"/>
    <property type="evidence" value="ECO:0007669"/>
    <property type="project" value="InterPro"/>
</dbReference>
<dbReference type="RefSeq" id="WP_066764790.1">
    <property type="nucleotide sequence ID" value="NZ_BMIO01000002.1"/>
</dbReference>
<dbReference type="PANTHER" id="PTHR11783">
    <property type="entry name" value="SULFOTRANSFERASE SULT"/>
    <property type="match status" value="1"/>
</dbReference>
<dbReference type="SUPFAM" id="SSF52540">
    <property type="entry name" value="P-loop containing nucleoside triphosphate hydrolases"/>
    <property type="match status" value="1"/>
</dbReference>
<dbReference type="InterPro" id="IPR000863">
    <property type="entry name" value="Sulfotransferase_dom"/>
</dbReference>
<dbReference type="Pfam" id="PF00685">
    <property type="entry name" value="Sulfotransfer_1"/>
    <property type="match status" value="1"/>
</dbReference>
<evidence type="ECO:0000259" key="3">
    <source>
        <dbReference type="Pfam" id="PF00685"/>
    </source>
</evidence>
<proteinExistence type="inferred from homology"/>
<evidence type="ECO:0000313" key="5">
    <source>
        <dbReference type="Proteomes" id="UP000598997"/>
    </source>
</evidence>
<keyword evidence="2" id="KW-0808">Transferase</keyword>
<accession>A0A916YAC6</accession>
<comment type="similarity">
    <text evidence="1">Belongs to the sulfotransferase 1 family.</text>
</comment>
<dbReference type="Proteomes" id="UP000598997">
    <property type="component" value="Unassembled WGS sequence"/>
</dbReference>
<feature type="domain" description="Sulfotransferase" evidence="3">
    <location>
        <begin position="75"/>
        <end position="243"/>
    </location>
</feature>
<evidence type="ECO:0000313" key="4">
    <source>
        <dbReference type="EMBL" id="GGD36760.1"/>
    </source>
</evidence>
<dbReference type="EMBL" id="BMIO01000002">
    <property type="protein sequence ID" value="GGD36760.1"/>
    <property type="molecule type" value="Genomic_DNA"/>
</dbReference>
<name>A0A916YAC6_9SPHN</name>
<dbReference type="Gene3D" id="3.40.50.300">
    <property type="entry name" value="P-loop containing nucleotide triphosphate hydrolases"/>
    <property type="match status" value="1"/>
</dbReference>
<evidence type="ECO:0000256" key="1">
    <source>
        <dbReference type="ARBA" id="ARBA00005771"/>
    </source>
</evidence>